<evidence type="ECO:0000256" key="3">
    <source>
        <dbReference type="ARBA" id="ARBA00022475"/>
    </source>
</evidence>
<evidence type="ECO:0000256" key="2">
    <source>
        <dbReference type="ARBA" id="ARBA00022448"/>
    </source>
</evidence>
<dbReference type="STRING" id="1513793.SAMN06296036_14913"/>
<dbReference type="InterPro" id="IPR036019">
    <property type="entry name" value="MscL_channel"/>
</dbReference>
<keyword evidence="8" id="KW-0407">Ion channel</keyword>
<dbReference type="SUPFAM" id="SSF81330">
    <property type="entry name" value="Gated mechanosensitive channel"/>
    <property type="match status" value="1"/>
</dbReference>
<organism evidence="10 11">
    <name type="scientific">Pseudobacteriovorax antillogorgiicola</name>
    <dbReference type="NCBI Taxonomy" id="1513793"/>
    <lineage>
        <taxon>Bacteria</taxon>
        <taxon>Pseudomonadati</taxon>
        <taxon>Bdellovibrionota</taxon>
        <taxon>Oligoflexia</taxon>
        <taxon>Oligoflexales</taxon>
        <taxon>Pseudobacteriovoracaceae</taxon>
        <taxon>Pseudobacteriovorax</taxon>
    </lineage>
</organism>
<reference evidence="11" key="1">
    <citation type="submission" date="2017-04" db="EMBL/GenBank/DDBJ databases">
        <authorList>
            <person name="Varghese N."/>
            <person name="Submissions S."/>
        </authorList>
    </citation>
    <scope>NUCLEOTIDE SEQUENCE [LARGE SCALE GENOMIC DNA]</scope>
    <source>
        <strain evidence="11">RKEM611</strain>
    </source>
</reference>
<feature type="transmembrane region" description="Helical" evidence="9">
    <location>
        <begin position="30"/>
        <end position="51"/>
    </location>
</feature>
<dbReference type="RefSeq" id="WP_132326388.1">
    <property type="nucleotide sequence ID" value="NZ_FWZT01000049.1"/>
</dbReference>
<evidence type="ECO:0000313" key="11">
    <source>
        <dbReference type="Proteomes" id="UP000192907"/>
    </source>
</evidence>
<dbReference type="Pfam" id="PF01741">
    <property type="entry name" value="MscL"/>
    <property type="match status" value="1"/>
</dbReference>
<dbReference type="Gene3D" id="1.10.1200.120">
    <property type="entry name" value="Large-conductance mechanosensitive channel, MscL, domain 1"/>
    <property type="match status" value="1"/>
</dbReference>
<sequence length="129" mass="14635">MKFWKDFGSLLDLAVGILIGAAFNKIVQSLVTDILTPLIGIFLGEVSVSQWVWSYQLPLMDKVVEIRYGSFLQACLDFFIIAILVFIIVRLVKQLRDKAEDPKDTSIPTPRDIAILSEIRDLLKEKNQP</sequence>
<evidence type="ECO:0000256" key="6">
    <source>
        <dbReference type="ARBA" id="ARBA00023065"/>
    </source>
</evidence>
<accession>A0A1Y6CWM1</accession>
<evidence type="ECO:0000256" key="8">
    <source>
        <dbReference type="ARBA" id="ARBA00023303"/>
    </source>
</evidence>
<dbReference type="PANTHER" id="PTHR30266">
    <property type="entry name" value="MECHANOSENSITIVE CHANNEL MSCL"/>
    <property type="match status" value="1"/>
</dbReference>
<name>A0A1Y6CWM1_9BACT</name>
<feature type="transmembrane region" description="Helical" evidence="9">
    <location>
        <begin position="6"/>
        <end position="23"/>
    </location>
</feature>
<dbReference type="PANTHER" id="PTHR30266:SF2">
    <property type="entry name" value="LARGE-CONDUCTANCE MECHANOSENSITIVE CHANNEL"/>
    <property type="match status" value="1"/>
</dbReference>
<gene>
    <name evidence="10" type="ORF">SAMN06296036_14913</name>
</gene>
<dbReference type="GO" id="GO:0016020">
    <property type="term" value="C:membrane"/>
    <property type="evidence" value="ECO:0007669"/>
    <property type="project" value="UniProtKB-SubCell"/>
</dbReference>
<dbReference type="NCBIfam" id="TIGR00220">
    <property type="entry name" value="mscL"/>
    <property type="match status" value="1"/>
</dbReference>
<evidence type="ECO:0000256" key="5">
    <source>
        <dbReference type="ARBA" id="ARBA00022989"/>
    </source>
</evidence>
<keyword evidence="4 9" id="KW-0812">Transmembrane</keyword>
<evidence type="ECO:0000313" key="10">
    <source>
        <dbReference type="EMBL" id="SMF83793.1"/>
    </source>
</evidence>
<evidence type="ECO:0000256" key="1">
    <source>
        <dbReference type="ARBA" id="ARBA00004141"/>
    </source>
</evidence>
<keyword evidence="5 9" id="KW-1133">Transmembrane helix</keyword>
<dbReference type="EMBL" id="FWZT01000049">
    <property type="protein sequence ID" value="SMF83793.1"/>
    <property type="molecule type" value="Genomic_DNA"/>
</dbReference>
<evidence type="ECO:0000256" key="9">
    <source>
        <dbReference type="SAM" id="Phobius"/>
    </source>
</evidence>
<keyword evidence="7 9" id="KW-0472">Membrane</keyword>
<protein>
    <submittedName>
        <fullName evidence="10">Large conductance mechanosensitive channel</fullName>
    </submittedName>
</protein>
<feature type="transmembrane region" description="Helical" evidence="9">
    <location>
        <begin position="71"/>
        <end position="92"/>
    </location>
</feature>
<dbReference type="OrthoDB" id="5293628at2"/>
<keyword evidence="2" id="KW-0813">Transport</keyword>
<dbReference type="InterPro" id="IPR037673">
    <property type="entry name" value="MSC/AndL"/>
</dbReference>
<evidence type="ECO:0000256" key="4">
    <source>
        <dbReference type="ARBA" id="ARBA00022692"/>
    </source>
</evidence>
<comment type="subcellular location">
    <subcellularLocation>
        <location evidence="1">Membrane</location>
        <topology evidence="1">Multi-pass membrane protein</topology>
    </subcellularLocation>
</comment>
<dbReference type="Proteomes" id="UP000192907">
    <property type="component" value="Unassembled WGS sequence"/>
</dbReference>
<keyword evidence="11" id="KW-1185">Reference proteome</keyword>
<keyword evidence="6" id="KW-0406">Ion transport</keyword>
<evidence type="ECO:0000256" key="7">
    <source>
        <dbReference type="ARBA" id="ARBA00023136"/>
    </source>
</evidence>
<keyword evidence="3" id="KW-1003">Cell membrane</keyword>
<dbReference type="AlphaFoldDB" id="A0A1Y6CWM1"/>
<proteinExistence type="predicted"/>
<dbReference type="InterPro" id="IPR001185">
    <property type="entry name" value="MS_channel"/>
</dbReference>
<dbReference type="GO" id="GO:0008381">
    <property type="term" value="F:mechanosensitive monoatomic ion channel activity"/>
    <property type="evidence" value="ECO:0007669"/>
    <property type="project" value="InterPro"/>
</dbReference>